<dbReference type="AlphaFoldDB" id="A0A371HJ93"/>
<sequence length="119" mass="13791">MEKSTMIGDNAPTTTNNVQGEERPETRLKNFYSVDLPVAIRVKFPLHLFSRQFIIKIIRTNTGNTITRQQVEVEDSENQDARWKNLSLDKYDDTIVLDKHVDAYVTKVNLFTNDNAILY</sequence>
<name>A0A371HJ93_MUCPR</name>
<accession>A0A371HJ93</accession>
<proteinExistence type="predicted"/>
<evidence type="ECO:0000313" key="3">
    <source>
        <dbReference type="Proteomes" id="UP000257109"/>
    </source>
</evidence>
<feature type="non-terminal residue" evidence="2">
    <location>
        <position position="1"/>
    </location>
</feature>
<keyword evidence="3" id="KW-1185">Reference proteome</keyword>
<protein>
    <submittedName>
        <fullName evidence="2">Uncharacterized protein</fullName>
    </submittedName>
</protein>
<dbReference type="Proteomes" id="UP000257109">
    <property type="component" value="Unassembled WGS sequence"/>
</dbReference>
<dbReference type="EMBL" id="QJKJ01002449">
    <property type="protein sequence ID" value="RDY02849.1"/>
    <property type="molecule type" value="Genomic_DNA"/>
</dbReference>
<gene>
    <name evidence="2" type="ORF">CR513_13649</name>
</gene>
<evidence type="ECO:0000313" key="2">
    <source>
        <dbReference type="EMBL" id="RDY02849.1"/>
    </source>
</evidence>
<feature type="region of interest" description="Disordered" evidence="1">
    <location>
        <begin position="1"/>
        <end position="24"/>
    </location>
</feature>
<reference evidence="2" key="1">
    <citation type="submission" date="2018-05" db="EMBL/GenBank/DDBJ databases">
        <title>Draft genome of Mucuna pruriens seed.</title>
        <authorList>
            <person name="Nnadi N.E."/>
            <person name="Vos R."/>
            <person name="Hasami M.H."/>
            <person name="Devisetty U.K."/>
            <person name="Aguiy J.C."/>
        </authorList>
    </citation>
    <scope>NUCLEOTIDE SEQUENCE [LARGE SCALE GENOMIC DNA]</scope>
    <source>
        <strain evidence="2">JCA_2017</strain>
    </source>
</reference>
<organism evidence="2 3">
    <name type="scientific">Mucuna pruriens</name>
    <name type="common">Velvet bean</name>
    <name type="synonym">Dolichos pruriens</name>
    <dbReference type="NCBI Taxonomy" id="157652"/>
    <lineage>
        <taxon>Eukaryota</taxon>
        <taxon>Viridiplantae</taxon>
        <taxon>Streptophyta</taxon>
        <taxon>Embryophyta</taxon>
        <taxon>Tracheophyta</taxon>
        <taxon>Spermatophyta</taxon>
        <taxon>Magnoliopsida</taxon>
        <taxon>eudicotyledons</taxon>
        <taxon>Gunneridae</taxon>
        <taxon>Pentapetalae</taxon>
        <taxon>rosids</taxon>
        <taxon>fabids</taxon>
        <taxon>Fabales</taxon>
        <taxon>Fabaceae</taxon>
        <taxon>Papilionoideae</taxon>
        <taxon>50 kb inversion clade</taxon>
        <taxon>NPAAA clade</taxon>
        <taxon>indigoferoid/millettioid clade</taxon>
        <taxon>Phaseoleae</taxon>
        <taxon>Mucuna</taxon>
    </lineage>
</organism>
<comment type="caution">
    <text evidence="2">The sequence shown here is derived from an EMBL/GenBank/DDBJ whole genome shotgun (WGS) entry which is preliminary data.</text>
</comment>
<evidence type="ECO:0000256" key="1">
    <source>
        <dbReference type="SAM" id="MobiDB-lite"/>
    </source>
</evidence>